<keyword evidence="4" id="KW-1185">Reference proteome</keyword>
<feature type="compositionally biased region" description="Basic and acidic residues" evidence="2">
    <location>
        <begin position="118"/>
        <end position="135"/>
    </location>
</feature>
<sequence length="717" mass="82227">MNEDREILDERITRVKGDQAKLGVDLFELDGVQYVMIKDLAKRWRYPSSYQLVARMVKSGVPKPKILKTDTATNEALANLNLIRVEDADKQLFYTEASLVVSKADDLKPQNFEQQTASKERGESARPRPGPEPKPRSRPTSISQGDDAAADDIIEDEEEDEADDSPVELGVEVENHQSAAGHKHRHIHKHADDLKYRNEDKVTISQVFPQYGFVESTIDLSHASFGSLNSMSKLAFYKNLSSAGLKFLPNTKLSFPERELITSGHSFADISINEDSEQSDRQRAVRKPLGKSKKNNVHVDPNTVDLSESVIPGQGYISEFSINHLCKVPNYYVTSNHQAIPHSFNAKNLNPTSNSSFLFNEGWGGATGGRVSKNVQQLAFNNDNDNYSPSKYYYTKSYRGPGSGNYKDAALMNKINKIHTTGSKKKSHKAKLSSQGRYKADLKGLIHPSFNKDYVESLLADQRKYTEDYSNLEMLHNSLQYNVLLNSYREISRDTWRAYFKFKLFDFEQLKALQTERKEIEEKEEAIQERRRWAEEDKLRHERIRILREDEQKQLAEAQQLYVDERREIEEQKRRHQLEASLNDTFESQEDEDEFAEKLQLLESEFQEKKEKISQDFEKKRQVLMVPLPPPKVVETPQLNVLARFASPADHPEIMRHLPTSLRTTNVSGTEIPSVKKPIQYVSTYAPESNSTYLTKIEVVKLPNCNSIGWDNLRKFK</sequence>
<name>A0ABP0ZHG5_9ASCO</name>
<feature type="compositionally biased region" description="Basic residues" evidence="2">
    <location>
        <begin position="284"/>
        <end position="296"/>
    </location>
</feature>
<proteinExistence type="predicted"/>
<evidence type="ECO:0000256" key="1">
    <source>
        <dbReference type="SAM" id="Coils"/>
    </source>
</evidence>
<dbReference type="EMBL" id="OZ022406">
    <property type="protein sequence ID" value="CAK9437449.1"/>
    <property type="molecule type" value="Genomic_DNA"/>
</dbReference>
<dbReference type="GeneID" id="92207023"/>
<evidence type="ECO:0000313" key="4">
    <source>
        <dbReference type="Proteomes" id="UP001497383"/>
    </source>
</evidence>
<accession>A0ABP0ZHG5</accession>
<feature type="region of interest" description="Disordered" evidence="2">
    <location>
        <begin position="272"/>
        <end position="300"/>
    </location>
</feature>
<protein>
    <submittedName>
        <fullName evidence="3">Uncharacterized protein</fullName>
    </submittedName>
</protein>
<keyword evidence="1" id="KW-0175">Coiled coil</keyword>
<dbReference type="Proteomes" id="UP001497383">
    <property type="component" value="Chromosome 2"/>
</dbReference>
<dbReference type="RefSeq" id="XP_066828765.1">
    <property type="nucleotide sequence ID" value="XM_066971758.1"/>
</dbReference>
<gene>
    <name evidence="3" type="ORF">LODBEIA_P18270</name>
</gene>
<feature type="coiled-coil region" evidence="1">
    <location>
        <begin position="510"/>
        <end position="612"/>
    </location>
</feature>
<organism evidence="3 4">
    <name type="scientific">Lodderomyces beijingensis</name>
    <dbReference type="NCBI Taxonomy" id="1775926"/>
    <lineage>
        <taxon>Eukaryota</taxon>
        <taxon>Fungi</taxon>
        <taxon>Dikarya</taxon>
        <taxon>Ascomycota</taxon>
        <taxon>Saccharomycotina</taxon>
        <taxon>Pichiomycetes</taxon>
        <taxon>Debaryomycetaceae</taxon>
        <taxon>Candida/Lodderomyces clade</taxon>
        <taxon>Lodderomyces</taxon>
    </lineage>
</organism>
<evidence type="ECO:0000256" key="2">
    <source>
        <dbReference type="SAM" id="MobiDB-lite"/>
    </source>
</evidence>
<reference evidence="3 4" key="1">
    <citation type="submission" date="2024-03" db="EMBL/GenBank/DDBJ databases">
        <authorList>
            <person name="Brejova B."/>
        </authorList>
    </citation>
    <scope>NUCLEOTIDE SEQUENCE [LARGE SCALE GENOMIC DNA]</scope>
    <source>
        <strain evidence="3 4">CBS 14171</strain>
    </source>
</reference>
<evidence type="ECO:0000313" key="3">
    <source>
        <dbReference type="EMBL" id="CAK9437449.1"/>
    </source>
</evidence>
<feature type="region of interest" description="Disordered" evidence="2">
    <location>
        <begin position="106"/>
        <end position="148"/>
    </location>
</feature>